<evidence type="ECO:0008006" key="10">
    <source>
        <dbReference type="Google" id="ProtNLM"/>
    </source>
</evidence>
<dbReference type="InterPro" id="IPR038570">
    <property type="entry name" value="HicA_sf"/>
</dbReference>
<keyword evidence="9" id="KW-1185">Reference proteome</keyword>
<dbReference type="Pfam" id="PF07927">
    <property type="entry name" value="HicA_toxin"/>
    <property type="match status" value="1"/>
</dbReference>
<sequence>MPKLRRLSGHDVVAILKTFGFVVVAQRGSHMKLKRRGSEGDQVLTIPAHTSLDLGTLRAIFRQAGRFIPEDRLRPHFYSA</sequence>
<dbReference type="AlphaFoldDB" id="A0A0K2GJP0"/>
<comment type="similarity">
    <text evidence="1">Belongs to the HicA mRNA interferase family.</text>
</comment>
<dbReference type="GO" id="GO:0003729">
    <property type="term" value="F:mRNA binding"/>
    <property type="evidence" value="ECO:0007669"/>
    <property type="project" value="InterPro"/>
</dbReference>
<dbReference type="Proteomes" id="UP000069205">
    <property type="component" value="Chromosome"/>
</dbReference>
<dbReference type="PATRIC" id="fig|42253.5.peg.4721"/>
<dbReference type="InterPro" id="IPR012933">
    <property type="entry name" value="HicA_mRNA_interferase"/>
</dbReference>
<dbReference type="GO" id="GO:0004519">
    <property type="term" value="F:endonuclease activity"/>
    <property type="evidence" value="ECO:0007669"/>
    <property type="project" value="UniProtKB-KW"/>
</dbReference>
<protein>
    <recommendedName>
        <fullName evidence="10">YcfA family protein</fullName>
    </recommendedName>
</protein>
<keyword evidence="5" id="KW-0378">Hydrolase</keyword>
<accession>A0A0K2GJP0</accession>
<reference evidence="8 9" key="1">
    <citation type="journal article" date="2015" name="Proc. Natl. Acad. Sci. U.S.A.">
        <title>Expanded metabolic versatility of ubiquitous nitrite-oxidizing bacteria from the genus Nitrospira.</title>
        <authorList>
            <person name="Koch H."/>
            <person name="Lucker S."/>
            <person name="Albertsen M."/>
            <person name="Kitzinger K."/>
            <person name="Herbold C."/>
            <person name="Spieck E."/>
            <person name="Nielsen P.H."/>
            <person name="Wagner M."/>
            <person name="Daims H."/>
        </authorList>
    </citation>
    <scope>NUCLEOTIDE SEQUENCE [LARGE SCALE GENOMIC DNA]</scope>
    <source>
        <strain evidence="8 9">NSP M-1</strain>
    </source>
</reference>
<evidence type="ECO:0000256" key="3">
    <source>
        <dbReference type="ARBA" id="ARBA00022722"/>
    </source>
</evidence>
<evidence type="ECO:0000256" key="2">
    <source>
        <dbReference type="ARBA" id="ARBA00022649"/>
    </source>
</evidence>
<evidence type="ECO:0000313" key="8">
    <source>
        <dbReference type="EMBL" id="ALA61156.1"/>
    </source>
</evidence>
<evidence type="ECO:0000256" key="4">
    <source>
        <dbReference type="ARBA" id="ARBA00022759"/>
    </source>
</evidence>
<proteinExistence type="inferred from homology"/>
<gene>
    <name evidence="8" type="ORF">NITMOv2_4788</name>
</gene>
<name>A0A0K2GJP0_NITMO</name>
<dbReference type="STRING" id="42253.NITMOv2_4788"/>
<dbReference type="GO" id="GO:0016787">
    <property type="term" value="F:hydrolase activity"/>
    <property type="evidence" value="ECO:0007669"/>
    <property type="project" value="UniProtKB-KW"/>
</dbReference>
<evidence type="ECO:0000313" key="9">
    <source>
        <dbReference type="Proteomes" id="UP000069205"/>
    </source>
</evidence>
<evidence type="ECO:0000256" key="5">
    <source>
        <dbReference type="ARBA" id="ARBA00022801"/>
    </source>
</evidence>
<dbReference type="KEGG" id="nmv:NITMOv2_4788"/>
<keyword evidence="2" id="KW-1277">Toxin-antitoxin system</keyword>
<organism evidence="8 9">
    <name type="scientific">Nitrospira moscoviensis</name>
    <dbReference type="NCBI Taxonomy" id="42253"/>
    <lineage>
        <taxon>Bacteria</taxon>
        <taxon>Pseudomonadati</taxon>
        <taxon>Nitrospirota</taxon>
        <taxon>Nitrospiria</taxon>
        <taxon>Nitrospirales</taxon>
        <taxon>Nitrospiraceae</taxon>
        <taxon>Nitrospira</taxon>
    </lineage>
</organism>
<dbReference type="RefSeq" id="WP_083448304.1">
    <property type="nucleotide sequence ID" value="NZ_CP011801.1"/>
</dbReference>
<keyword evidence="6" id="KW-0694">RNA-binding</keyword>
<evidence type="ECO:0000256" key="6">
    <source>
        <dbReference type="ARBA" id="ARBA00022884"/>
    </source>
</evidence>
<dbReference type="EMBL" id="CP011801">
    <property type="protein sequence ID" value="ALA61156.1"/>
    <property type="molecule type" value="Genomic_DNA"/>
</dbReference>
<evidence type="ECO:0000256" key="1">
    <source>
        <dbReference type="ARBA" id="ARBA00006620"/>
    </source>
</evidence>
<evidence type="ECO:0000256" key="7">
    <source>
        <dbReference type="ARBA" id="ARBA00023016"/>
    </source>
</evidence>
<dbReference type="SUPFAM" id="SSF54786">
    <property type="entry name" value="YcfA/nrd intein domain"/>
    <property type="match status" value="1"/>
</dbReference>
<keyword evidence="3" id="KW-0540">Nuclease</keyword>
<dbReference type="OrthoDB" id="9811409at2"/>
<dbReference type="Gene3D" id="3.30.920.30">
    <property type="entry name" value="Hypothetical protein"/>
    <property type="match status" value="1"/>
</dbReference>
<keyword evidence="7" id="KW-0346">Stress response</keyword>
<keyword evidence="4" id="KW-0255">Endonuclease</keyword>